<keyword evidence="1" id="KW-0175">Coiled coil</keyword>
<reference evidence="2" key="1">
    <citation type="submission" date="2025-08" db="UniProtKB">
        <authorList>
            <consortium name="Ensembl"/>
        </authorList>
    </citation>
    <scope>IDENTIFICATION</scope>
</reference>
<dbReference type="GeneID" id="127536345"/>
<dbReference type="GeneTree" id="ENSGT00390000015721"/>
<dbReference type="OrthoDB" id="8960309at2759"/>
<dbReference type="Ensembl" id="ENSAPOT00000030643.1">
    <property type="protein sequence ID" value="ENSAPOP00000020431.1"/>
    <property type="gene ID" value="ENSAPOG00000023994.1"/>
</dbReference>
<evidence type="ECO:0000313" key="3">
    <source>
        <dbReference type="Proteomes" id="UP000257200"/>
    </source>
</evidence>
<dbReference type="RefSeq" id="XP_051812293.1">
    <property type="nucleotide sequence ID" value="XM_051956333.1"/>
</dbReference>
<keyword evidence="3" id="KW-1185">Reference proteome</keyword>
<organism evidence="2 3">
    <name type="scientific">Acanthochromis polyacanthus</name>
    <name type="common">spiny chromis</name>
    <dbReference type="NCBI Taxonomy" id="80966"/>
    <lineage>
        <taxon>Eukaryota</taxon>
        <taxon>Metazoa</taxon>
        <taxon>Chordata</taxon>
        <taxon>Craniata</taxon>
        <taxon>Vertebrata</taxon>
        <taxon>Euteleostomi</taxon>
        <taxon>Actinopterygii</taxon>
        <taxon>Neopterygii</taxon>
        <taxon>Teleostei</taxon>
        <taxon>Neoteleostei</taxon>
        <taxon>Acanthomorphata</taxon>
        <taxon>Ovalentaria</taxon>
        <taxon>Pomacentridae</taxon>
        <taxon>Acanthochromis</taxon>
    </lineage>
</organism>
<dbReference type="FunCoup" id="A0A3Q1FQG6">
    <property type="interactions" value="62"/>
</dbReference>
<evidence type="ECO:0000313" key="2">
    <source>
        <dbReference type="Ensembl" id="ENSAPOP00000020431.1"/>
    </source>
</evidence>
<feature type="coiled-coil region" evidence="1">
    <location>
        <begin position="50"/>
        <end position="87"/>
    </location>
</feature>
<protein>
    <submittedName>
        <fullName evidence="2">Si:dkey-87o1.2</fullName>
    </submittedName>
</protein>
<accession>A0A3Q1FQG6</accession>
<reference evidence="2" key="2">
    <citation type="submission" date="2025-09" db="UniProtKB">
        <authorList>
            <consortium name="Ensembl"/>
        </authorList>
    </citation>
    <scope>IDENTIFICATION</scope>
</reference>
<dbReference type="AlphaFoldDB" id="A0A3Q1FQG6"/>
<dbReference type="Proteomes" id="UP000257200">
    <property type="component" value="Unplaced"/>
</dbReference>
<name>A0A3Q1FQG6_9TELE</name>
<proteinExistence type="predicted"/>
<dbReference type="InParanoid" id="A0A3Q1FQG6"/>
<evidence type="ECO:0000256" key="1">
    <source>
        <dbReference type="SAM" id="Coils"/>
    </source>
</evidence>
<sequence length="162" mass="18488">MKLLIPLVGLSVTIMVFMIAQTVRQELVLRDLKSRISTSASEVKMKEEAIVEVKVKLQEVKLSLKSLETKVEEVKKKKIETEKSEQEFLNGLQTCNTQREQTKVKSTEITESMNKLKADHEEAKSRAQHDIQTLKQQILDRDKAICAFADTTKDEARRLCGL</sequence>